<dbReference type="OrthoDB" id="191037at2759"/>
<gene>
    <name evidence="1" type="ORF">Glove_24g60</name>
</gene>
<dbReference type="EMBL" id="PQFF01000022">
    <property type="protein sequence ID" value="RHZ88262.1"/>
    <property type="molecule type" value="Genomic_DNA"/>
</dbReference>
<accession>A0A397JLR9</accession>
<name>A0A397JLR9_9GLOM</name>
<reference evidence="1 2" key="1">
    <citation type="submission" date="2018-08" db="EMBL/GenBank/DDBJ databases">
        <title>Genome and evolution of the arbuscular mycorrhizal fungus Diversispora epigaea (formerly Glomus versiforme) and its bacterial endosymbionts.</title>
        <authorList>
            <person name="Sun X."/>
            <person name="Fei Z."/>
            <person name="Harrison M."/>
        </authorList>
    </citation>
    <scope>NUCLEOTIDE SEQUENCE [LARGE SCALE GENOMIC DNA]</scope>
    <source>
        <strain evidence="1 2">IT104</strain>
    </source>
</reference>
<comment type="caution">
    <text evidence="1">The sequence shown here is derived from an EMBL/GenBank/DDBJ whole genome shotgun (WGS) entry which is preliminary data.</text>
</comment>
<protein>
    <submittedName>
        <fullName evidence="1">Uncharacterized protein</fullName>
    </submittedName>
</protein>
<sequence length="193" mass="22183">MSKMIKAFSEIYNSGFQPHFKTLQNFYNDIIAKYPKQIFESPNFITLPLAALQLWYQLFRGKIVPFQLIFDEKLGDDISKYSMIPDKPITSIILPPPEIASYDLNNIPYEFNLILRGSKDRFEPKVFGICVIKKQVAEGVKGAKAKKVDDAKIICGYNKILNLVDNIQTNENFIFSLKNSNKNSKLSRVKKHL</sequence>
<dbReference type="AlphaFoldDB" id="A0A397JLR9"/>
<evidence type="ECO:0000313" key="2">
    <source>
        <dbReference type="Proteomes" id="UP000266861"/>
    </source>
</evidence>
<keyword evidence="2" id="KW-1185">Reference proteome</keyword>
<proteinExistence type="predicted"/>
<evidence type="ECO:0000313" key="1">
    <source>
        <dbReference type="EMBL" id="RHZ88262.1"/>
    </source>
</evidence>
<organism evidence="1 2">
    <name type="scientific">Diversispora epigaea</name>
    <dbReference type="NCBI Taxonomy" id="1348612"/>
    <lineage>
        <taxon>Eukaryota</taxon>
        <taxon>Fungi</taxon>
        <taxon>Fungi incertae sedis</taxon>
        <taxon>Mucoromycota</taxon>
        <taxon>Glomeromycotina</taxon>
        <taxon>Glomeromycetes</taxon>
        <taxon>Diversisporales</taxon>
        <taxon>Diversisporaceae</taxon>
        <taxon>Diversispora</taxon>
    </lineage>
</organism>
<dbReference type="Proteomes" id="UP000266861">
    <property type="component" value="Unassembled WGS sequence"/>
</dbReference>